<dbReference type="GO" id="GO:0005509">
    <property type="term" value="F:calcium ion binding"/>
    <property type="evidence" value="ECO:0007669"/>
    <property type="project" value="InterPro"/>
</dbReference>
<accession>A0A9D1P6Y2</accession>
<dbReference type="GO" id="GO:0003700">
    <property type="term" value="F:DNA-binding transcription factor activity"/>
    <property type="evidence" value="ECO:0007669"/>
    <property type="project" value="InterPro"/>
</dbReference>
<proteinExistence type="predicted"/>
<dbReference type="Gene3D" id="1.10.10.10">
    <property type="entry name" value="Winged helix-like DNA-binding domain superfamily/Winged helix DNA-binding domain"/>
    <property type="match status" value="1"/>
</dbReference>
<reference evidence="1" key="2">
    <citation type="journal article" date="2021" name="PeerJ">
        <title>Extensive microbial diversity within the chicken gut microbiome revealed by metagenomics and culture.</title>
        <authorList>
            <person name="Gilroy R."/>
            <person name="Ravi A."/>
            <person name="Getino M."/>
            <person name="Pursley I."/>
            <person name="Horton D.L."/>
            <person name="Alikhan N.F."/>
            <person name="Baker D."/>
            <person name="Gharbi K."/>
            <person name="Hall N."/>
            <person name="Watson M."/>
            <person name="Adriaenssens E.M."/>
            <person name="Foster-Nyarko E."/>
            <person name="Jarju S."/>
            <person name="Secka A."/>
            <person name="Antonio M."/>
            <person name="Oren A."/>
            <person name="Chaudhuri R.R."/>
            <person name="La Ragione R."/>
            <person name="Hildebrand F."/>
            <person name="Pallen M.J."/>
        </authorList>
    </citation>
    <scope>NUCLEOTIDE SEQUENCE</scope>
    <source>
        <strain evidence="1">CHK183-6373</strain>
    </source>
</reference>
<name>A0A9D1P6Y2_9FIRM</name>
<protein>
    <submittedName>
        <fullName evidence="1">Uncharacterized protein</fullName>
    </submittedName>
</protein>
<sequence length="77" mass="8846">MDFNTILAQIAARHNTTPEEVYRQMQISIEDAYQKRFEENGRAALWKELGFEDQCPTPEQFLEKIGGGILGARGLFR</sequence>
<dbReference type="AlphaFoldDB" id="A0A9D1P6Y2"/>
<dbReference type="InterPro" id="IPR016032">
    <property type="entry name" value="Sig_transdc_resp-reg_C-effctor"/>
</dbReference>
<dbReference type="EMBL" id="DVOT01000127">
    <property type="protein sequence ID" value="HIV27674.1"/>
    <property type="molecule type" value="Genomic_DNA"/>
</dbReference>
<evidence type="ECO:0000313" key="1">
    <source>
        <dbReference type="EMBL" id="HIV27674.1"/>
    </source>
</evidence>
<dbReference type="GO" id="GO:0003677">
    <property type="term" value="F:DNA binding"/>
    <property type="evidence" value="ECO:0007669"/>
    <property type="project" value="InterPro"/>
</dbReference>
<dbReference type="SUPFAM" id="SSF46894">
    <property type="entry name" value="C-terminal effector domain of the bipartite response regulators"/>
    <property type="match status" value="1"/>
</dbReference>
<dbReference type="GO" id="GO:0042173">
    <property type="term" value="P:regulation of sporulation resulting in formation of a cellular spore"/>
    <property type="evidence" value="ECO:0007669"/>
    <property type="project" value="InterPro"/>
</dbReference>
<dbReference type="InterPro" id="IPR036388">
    <property type="entry name" value="WH-like_DNA-bd_sf"/>
</dbReference>
<reference evidence="1" key="1">
    <citation type="submission" date="2020-10" db="EMBL/GenBank/DDBJ databases">
        <authorList>
            <person name="Gilroy R."/>
        </authorList>
    </citation>
    <scope>NUCLEOTIDE SEQUENCE</scope>
    <source>
        <strain evidence="1">CHK183-6373</strain>
    </source>
</reference>
<organism evidence="1 2">
    <name type="scientific">Candidatus Ornithocaccomicrobium faecavium</name>
    <dbReference type="NCBI Taxonomy" id="2840890"/>
    <lineage>
        <taxon>Bacteria</taxon>
        <taxon>Bacillati</taxon>
        <taxon>Bacillota</taxon>
        <taxon>Clostridia</taxon>
        <taxon>Candidatus Ornithocaccomicrobium</taxon>
    </lineage>
</organism>
<dbReference type="Proteomes" id="UP000886884">
    <property type="component" value="Unassembled WGS sequence"/>
</dbReference>
<gene>
    <name evidence="1" type="ORF">IAA64_06865</name>
</gene>
<evidence type="ECO:0000313" key="2">
    <source>
        <dbReference type="Proteomes" id="UP000886884"/>
    </source>
</evidence>
<dbReference type="GO" id="GO:0005737">
    <property type="term" value="C:cytoplasm"/>
    <property type="evidence" value="ECO:0007669"/>
    <property type="project" value="InterPro"/>
</dbReference>
<comment type="caution">
    <text evidence="1">The sequence shown here is derived from an EMBL/GenBank/DDBJ whole genome shotgun (WGS) entry which is preliminary data.</text>
</comment>